<reference evidence="2 3" key="1">
    <citation type="journal article" date="2018" name="Front. Microbiol.">
        <title>Hydrolytic Capabilities as a Key to Environmental Success: Chitinolytic and Cellulolytic Acidobacteria From Acidic Sub-arctic Soils and Boreal Peatlands.</title>
        <authorList>
            <person name="Belova S.E."/>
            <person name="Ravin N.V."/>
            <person name="Pankratov T.A."/>
            <person name="Rakitin A.L."/>
            <person name="Ivanova A.A."/>
            <person name="Beletsky A.V."/>
            <person name="Mardanov A.V."/>
            <person name="Sinninghe Damste J.S."/>
            <person name="Dedysh S.N."/>
        </authorList>
    </citation>
    <scope>NUCLEOTIDE SEQUENCE [LARGE SCALE GENOMIC DNA]</scope>
    <source>
        <strain evidence="2 3">SBC82</strain>
    </source>
</reference>
<proteinExistence type="predicted"/>
<dbReference type="RefSeq" id="WP_236656831.1">
    <property type="nucleotide sequence ID" value="NZ_CP030840.1"/>
</dbReference>
<dbReference type="KEGG" id="abas:ACPOL_3562"/>
<evidence type="ECO:0000313" key="3">
    <source>
        <dbReference type="Proteomes" id="UP000253606"/>
    </source>
</evidence>
<feature type="compositionally biased region" description="Basic and acidic residues" evidence="1">
    <location>
        <begin position="49"/>
        <end position="59"/>
    </location>
</feature>
<evidence type="ECO:0000256" key="1">
    <source>
        <dbReference type="SAM" id="MobiDB-lite"/>
    </source>
</evidence>
<sequence>MAAKKKAAKFSVTKAVKANARERLGQPKAERAIVEKPREDSRKTKHKEKLADILNHEPE</sequence>
<dbReference type="AlphaFoldDB" id="A0A2Z5G2D2"/>
<organism evidence="2 3">
    <name type="scientific">Acidisarcina polymorpha</name>
    <dbReference type="NCBI Taxonomy" id="2211140"/>
    <lineage>
        <taxon>Bacteria</taxon>
        <taxon>Pseudomonadati</taxon>
        <taxon>Acidobacteriota</taxon>
        <taxon>Terriglobia</taxon>
        <taxon>Terriglobales</taxon>
        <taxon>Acidobacteriaceae</taxon>
        <taxon>Acidisarcina</taxon>
    </lineage>
</organism>
<feature type="region of interest" description="Disordered" evidence="1">
    <location>
        <begin position="19"/>
        <end position="59"/>
    </location>
</feature>
<gene>
    <name evidence="2" type="ORF">ACPOL_3562</name>
</gene>
<protein>
    <submittedName>
        <fullName evidence="2">Uncharacterized protein</fullName>
    </submittedName>
</protein>
<name>A0A2Z5G2D2_9BACT</name>
<dbReference type="Proteomes" id="UP000253606">
    <property type="component" value="Chromosome"/>
</dbReference>
<accession>A0A2Z5G2D2</accession>
<keyword evidence="3" id="KW-1185">Reference proteome</keyword>
<dbReference type="EMBL" id="CP030840">
    <property type="protein sequence ID" value="AXC12847.1"/>
    <property type="molecule type" value="Genomic_DNA"/>
</dbReference>
<evidence type="ECO:0000313" key="2">
    <source>
        <dbReference type="EMBL" id="AXC12847.1"/>
    </source>
</evidence>
<feature type="compositionally biased region" description="Basic and acidic residues" evidence="1">
    <location>
        <begin position="19"/>
        <end position="42"/>
    </location>
</feature>